<reference evidence="2 3" key="1">
    <citation type="journal article" date="2019" name="Emerg. Microbes Infect.">
        <title>Comprehensive subspecies identification of 175 nontuberculous mycobacteria species based on 7547 genomic profiles.</title>
        <authorList>
            <person name="Matsumoto Y."/>
            <person name="Kinjo T."/>
            <person name="Motooka D."/>
            <person name="Nabeya D."/>
            <person name="Jung N."/>
            <person name="Uechi K."/>
            <person name="Horii T."/>
            <person name="Iida T."/>
            <person name="Fujita J."/>
            <person name="Nakamura S."/>
        </authorList>
    </citation>
    <scope>NUCLEOTIDE SEQUENCE [LARGE SCALE GENOMIC DNA]</scope>
    <source>
        <strain evidence="2 3">JCM 17322</strain>
    </source>
</reference>
<protein>
    <recommendedName>
        <fullName evidence="1">AbiEi antitoxin C-terminal domain-containing protein</fullName>
    </recommendedName>
</protein>
<organism evidence="2 3">
    <name type="scientific">Mycobacterium botniense</name>
    <dbReference type="NCBI Taxonomy" id="84962"/>
    <lineage>
        <taxon>Bacteria</taxon>
        <taxon>Bacillati</taxon>
        <taxon>Actinomycetota</taxon>
        <taxon>Actinomycetes</taxon>
        <taxon>Mycobacteriales</taxon>
        <taxon>Mycobacteriaceae</taxon>
        <taxon>Mycobacterium</taxon>
    </lineage>
</organism>
<dbReference type="Proteomes" id="UP000465361">
    <property type="component" value="Unassembled WGS sequence"/>
</dbReference>
<name>A0A7I9XZ28_9MYCO</name>
<dbReference type="SUPFAM" id="SSF160887">
    <property type="entry name" value="Rv2827c C-terminal domain-like"/>
    <property type="match status" value="1"/>
</dbReference>
<keyword evidence="3" id="KW-1185">Reference proteome</keyword>
<evidence type="ECO:0000259" key="1">
    <source>
        <dbReference type="Pfam" id="PF09407"/>
    </source>
</evidence>
<feature type="domain" description="AbiEi antitoxin C-terminal" evidence="1">
    <location>
        <begin position="105"/>
        <end position="219"/>
    </location>
</feature>
<gene>
    <name evidence="2" type="ORF">MBOT_23990</name>
</gene>
<evidence type="ECO:0000313" key="3">
    <source>
        <dbReference type="Proteomes" id="UP000465361"/>
    </source>
</evidence>
<dbReference type="Gene3D" id="3.90.56.20">
    <property type="entry name" value="replication protein C, winged helix domain"/>
    <property type="match status" value="1"/>
</dbReference>
<accession>A0A7I9XZ28</accession>
<dbReference type="RefSeq" id="WP_163757493.1">
    <property type="nucleotide sequence ID" value="NZ_BLKW01000004.1"/>
</dbReference>
<dbReference type="EMBL" id="BLKW01000004">
    <property type="protein sequence ID" value="GFG75034.1"/>
    <property type="molecule type" value="Genomic_DNA"/>
</dbReference>
<sequence>MTVARVIPRSVADVVEQLELDGDLVVTSDRLATVMHQVGVDGDEVATRRLAYELQRGGWLGQLRTRHAWEFLPAARGGAYGSGDRFIEFRAQRAVDPDWRGVLAMETAASLLGLAQRLPEQEVVALPVEQAFPKALAGDWRYVRIELPEVGLTTVNGLPSWNLEGLIVGIAVRPSAYKDVAGLGQWLPDAVTRVDVDTIIGLLQTRPRAAAQRAAYLLGSAGNTDARAAIVAAHPATETVWLGPRVASAGVFDAETKVNDTLLHRYLTVGTGS</sequence>
<evidence type="ECO:0000313" key="2">
    <source>
        <dbReference type="EMBL" id="GFG75034.1"/>
    </source>
</evidence>
<dbReference type="Pfam" id="PF09407">
    <property type="entry name" value="AbiEi_1"/>
    <property type="match status" value="1"/>
</dbReference>
<dbReference type="AlphaFoldDB" id="A0A7I9XZ28"/>
<proteinExistence type="predicted"/>
<dbReference type="InterPro" id="IPR018547">
    <property type="entry name" value="AbiEi_C"/>
</dbReference>
<comment type="caution">
    <text evidence="2">The sequence shown here is derived from an EMBL/GenBank/DDBJ whole genome shotgun (WGS) entry which is preliminary data.</text>
</comment>